<name>A0A0U5AXR5_9BACL</name>
<proteinExistence type="predicted"/>
<dbReference type="Proteomes" id="UP000217696">
    <property type="component" value="Chromosome"/>
</dbReference>
<dbReference type="OrthoDB" id="9812611at2"/>
<evidence type="ECO:0000313" key="1">
    <source>
        <dbReference type="EMBL" id="BAU28529.1"/>
    </source>
</evidence>
<dbReference type="InterPro" id="IPR005039">
    <property type="entry name" value="Ant_C"/>
</dbReference>
<dbReference type="RefSeq" id="WP_096466278.1">
    <property type="nucleotide sequence ID" value="NZ_AP017312.1"/>
</dbReference>
<dbReference type="SMART" id="SM01040">
    <property type="entry name" value="Bro-N"/>
    <property type="match status" value="1"/>
</dbReference>
<dbReference type="AlphaFoldDB" id="A0A0U5AXR5"/>
<organism evidence="1 2">
    <name type="scientific">Aneurinibacillus soli</name>
    <dbReference type="NCBI Taxonomy" id="1500254"/>
    <lineage>
        <taxon>Bacteria</taxon>
        <taxon>Bacillati</taxon>
        <taxon>Bacillota</taxon>
        <taxon>Bacilli</taxon>
        <taxon>Bacillales</taxon>
        <taxon>Paenibacillaceae</taxon>
        <taxon>Aneurinibacillus group</taxon>
        <taxon>Aneurinibacillus</taxon>
    </lineage>
</organism>
<gene>
    <name evidence="1" type="ORF">CB4_02703</name>
</gene>
<dbReference type="PROSITE" id="PS51750">
    <property type="entry name" value="BRO_N"/>
    <property type="match status" value="1"/>
</dbReference>
<evidence type="ECO:0000313" key="2">
    <source>
        <dbReference type="Proteomes" id="UP000217696"/>
    </source>
</evidence>
<dbReference type="InterPro" id="IPR003497">
    <property type="entry name" value="BRO_N_domain"/>
</dbReference>
<dbReference type="Pfam" id="PF03374">
    <property type="entry name" value="ANT"/>
    <property type="match status" value="1"/>
</dbReference>
<dbReference type="KEGG" id="asoc:CB4_02703"/>
<accession>A0A0U5AXR5</accession>
<reference evidence="1 2" key="1">
    <citation type="submission" date="2015-12" db="EMBL/GenBank/DDBJ databases">
        <title>Genome sequence of Aneurinibacillus soli.</title>
        <authorList>
            <person name="Lee J.S."/>
            <person name="Lee K.C."/>
            <person name="Kim K.K."/>
            <person name="Lee B.W."/>
        </authorList>
    </citation>
    <scope>NUCLEOTIDE SEQUENCE [LARGE SCALE GENOMIC DNA]</scope>
    <source>
        <strain evidence="1 2">CB4</strain>
    </source>
</reference>
<sequence length="273" mass="31222">MDLINFEGHEVRVLNQDGTEWDGQQEAWFIPKEVAVAIGAANPKVYASQIINPRPRKDEEIIDRFEGFKGVCTMHTPGGKQQISIINENGLYMFLMASDLPEAVKFQRKVVELLKNIRRGNLTLVPSYQIQDEIARAQRWIEEQKEKRAIEAKALMLEQQVAENESKVTYYNLILSSKGTVNITQIAKDYGLSGTRLNEILHEEGVQYKMGGQWLLYHKHQNKGYTKSKTHIDGGGKARMHTKWTQAGRLFIHQLLNQRGIMAVIDREMEAEA</sequence>
<keyword evidence="2" id="KW-1185">Reference proteome</keyword>
<dbReference type="Pfam" id="PF02498">
    <property type="entry name" value="Bro-N"/>
    <property type="match status" value="1"/>
</dbReference>
<dbReference type="EMBL" id="AP017312">
    <property type="protein sequence ID" value="BAU28529.1"/>
    <property type="molecule type" value="Genomic_DNA"/>
</dbReference>
<dbReference type="GO" id="GO:0003677">
    <property type="term" value="F:DNA binding"/>
    <property type="evidence" value="ECO:0007669"/>
    <property type="project" value="InterPro"/>
</dbReference>
<protein>
    <submittedName>
        <fullName evidence="1">Phage antirepressor protein KilAC domain protein</fullName>
    </submittedName>
</protein>